<evidence type="ECO:0000256" key="1">
    <source>
        <dbReference type="ARBA" id="ARBA00010692"/>
    </source>
</evidence>
<dbReference type="STRING" id="1817816.A2Y64_00120"/>
<reference evidence="3 4" key="1">
    <citation type="journal article" date="2016" name="Nat. Commun.">
        <title>Thousands of microbial genomes shed light on interconnected biogeochemical processes in an aquifer system.</title>
        <authorList>
            <person name="Anantharaman K."/>
            <person name="Brown C.T."/>
            <person name="Hug L.A."/>
            <person name="Sharon I."/>
            <person name="Castelle C.J."/>
            <person name="Probst A.J."/>
            <person name="Thomas B.C."/>
            <person name="Singh A."/>
            <person name="Wilkins M.J."/>
            <person name="Karaoz U."/>
            <person name="Brodie E.L."/>
            <person name="Williams K.H."/>
            <person name="Hubbard S.S."/>
            <person name="Banfield J.F."/>
        </authorList>
    </citation>
    <scope>NUCLEOTIDE SEQUENCE [LARGE SCALE GENOMIC DNA]</scope>
</reference>
<protein>
    <recommendedName>
        <fullName evidence="5">Biotin transporter BioY</fullName>
    </recommendedName>
</protein>
<feature type="transmembrane region" description="Helical" evidence="2">
    <location>
        <begin position="98"/>
        <end position="121"/>
    </location>
</feature>
<feature type="transmembrane region" description="Helical" evidence="2">
    <location>
        <begin position="7"/>
        <end position="28"/>
    </location>
</feature>
<dbReference type="Gene3D" id="1.10.1760.20">
    <property type="match status" value="1"/>
</dbReference>
<organism evidence="3 4">
    <name type="scientific">Candidatus Coatesbacteria bacterium RBG_13_66_14</name>
    <dbReference type="NCBI Taxonomy" id="1817816"/>
    <lineage>
        <taxon>Bacteria</taxon>
        <taxon>Candidatus Coatesiibacteriota</taxon>
    </lineage>
</organism>
<dbReference type="Pfam" id="PF02632">
    <property type="entry name" value="BioY"/>
    <property type="match status" value="1"/>
</dbReference>
<name>A0A1F5FIL3_9BACT</name>
<sequence>GLATPPWLALSSVGAYLALGLAGAPVFAWGANGWVAFAGPSGGYLVGFLAAAGVMGFLKQKLGVGLPALIANGLVGIAVIYLFGYVWLAVWIGDAGTAFSAGVLPFVAPDLLKLAGAVSAAHLRHRLKIPRTDA</sequence>
<comment type="similarity">
    <text evidence="1">Belongs to the BioY family.</text>
</comment>
<proteinExistence type="inferred from homology"/>
<keyword evidence="2" id="KW-0812">Transmembrane</keyword>
<dbReference type="PANTHER" id="PTHR34295:SF1">
    <property type="entry name" value="BIOTIN TRANSPORTER BIOY"/>
    <property type="match status" value="1"/>
</dbReference>
<dbReference type="InterPro" id="IPR003784">
    <property type="entry name" value="BioY"/>
</dbReference>
<dbReference type="EMBL" id="MFAF01000010">
    <property type="protein sequence ID" value="OGD79447.1"/>
    <property type="molecule type" value="Genomic_DNA"/>
</dbReference>
<accession>A0A1F5FIL3</accession>
<dbReference type="Proteomes" id="UP000177187">
    <property type="component" value="Unassembled WGS sequence"/>
</dbReference>
<evidence type="ECO:0008006" key="5">
    <source>
        <dbReference type="Google" id="ProtNLM"/>
    </source>
</evidence>
<comment type="caution">
    <text evidence="3">The sequence shown here is derived from an EMBL/GenBank/DDBJ whole genome shotgun (WGS) entry which is preliminary data.</text>
</comment>
<gene>
    <name evidence="3" type="ORF">A2Y64_00120</name>
</gene>
<evidence type="ECO:0000313" key="4">
    <source>
        <dbReference type="Proteomes" id="UP000177187"/>
    </source>
</evidence>
<evidence type="ECO:0000256" key="2">
    <source>
        <dbReference type="SAM" id="Phobius"/>
    </source>
</evidence>
<evidence type="ECO:0000313" key="3">
    <source>
        <dbReference type="EMBL" id="OGD79447.1"/>
    </source>
</evidence>
<dbReference type="PANTHER" id="PTHR34295">
    <property type="entry name" value="BIOTIN TRANSPORTER BIOY"/>
    <property type="match status" value="1"/>
</dbReference>
<keyword evidence="2" id="KW-1133">Transmembrane helix</keyword>
<dbReference type="AlphaFoldDB" id="A0A1F5FIL3"/>
<keyword evidence="2" id="KW-0472">Membrane</keyword>
<dbReference type="GO" id="GO:0015225">
    <property type="term" value="F:biotin transmembrane transporter activity"/>
    <property type="evidence" value="ECO:0007669"/>
    <property type="project" value="InterPro"/>
</dbReference>
<feature type="transmembrane region" description="Helical" evidence="2">
    <location>
        <begin position="70"/>
        <end position="92"/>
    </location>
</feature>
<feature type="non-terminal residue" evidence="3">
    <location>
        <position position="1"/>
    </location>
</feature>
<dbReference type="GO" id="GO:0005886">
    <property type="term" value="C:plasma membrane"/>
    <property type="evidence" value="ECO:0007669"/>
    <property type="project" value="InterPro"/>
</dbReference>
<feature type="transmembrane region" description="Helical" evidence="2">
    <location>
        <begin position="34"/>
        <end position="58"/>
    </location>
</feature>